<evidence type="ECO:0000313" key="10">
    <source>
        <dbReference type="EMBL" id="GGE27408.1"/>
    </source>
</evidence>
<feature type="compositionally biased region" description="Polar residues" evidence="6">
    <location>
        <begin position="2084"/>
        <end position="2095"/>
    </location>
</feature>
<feature type="region of interest" description="Disordered" evidence="6">
    <location>
        <begin position="3127"/>
        <end position="3215"/>
    </location>
</feature>
<feature type="compositionally biased region" description="Basic and acidic residues" evidence="6">
    <location>
        <begin position="2527"/>
        <end position="2542"/>
    </location>
</feature>
<feature type="domain" description="MucBP" evidence="9">
    <location>
        <begin position="2450"/>
        <end position="2527"/>
    </location>
</feature>
<dbReference type="InterPro" id="IPR052506">
    <property type="entry name" value="Bact_Fn-Binding"/>
</dbReference>
<keyword evidence="1" id="KW-0134">Cell wall</keyword>
<dbReference type="NCBIfam" id="TIGR01167">
    <property type="entry name" value="LPXTG_anchor"/>
    <property type="match status" value="1"/>
</dbReference>
<dbReference type="Gene3D" id="3.10.20.320">
    <property type="entry name" value="Putative peptidoglycan bound protein (lpxtg motif)"/>
    <property type="match status" value="17"/>
</dbReference>
<feature type="compositionally biased region" description="Basic and acidic residues" evidence="6">
    <location>
        <begin position="2556"/>
        <end position="2565"/>
    </location>
</feature>
<feature type="compositionally biased region" description="Polar residues" evidence="6">
    <location>
        <begin position="1935"/>
        <end position="1944"/>
    </location>
</feature>
<organism evidence="10 11">
    <name type="scientific">Streptococcus himalayensis</name>
    <dbReference type="NCBI Taxonomy" id="1888195"/>
    <lineage>
        <taxon>Bacteria</taxon>
        <taxon>Bacillati</taxon>
        <taxon>Bacillota</taxon>
        <taxon>Bacilli</taxon>
        <taxon>Lactobacillales</taxon>
        <taxon>Streptococcaceae</taxon>
        <taxon>Streptococcus</taxon>
    </lineage>
</organism>
<dbReference type="InterPro" id="IPR005877">
    <property type="entry name" value="YSIRK_signal_dom"/>
</dbReference>
<dbReference type="Pfam" id="PF00746">
    <property type="entry name" value="Gram_pos_anchor"/>
    <property type="match status" value="1"/>
</dbReference>
<keyword evidence="5" id="KW-0572">Peptidoglycan-anchor</keyword>
<dbReference type="OrthoDB" id="2203474at2"/>
<feature type="domain" description="MucBP" evidence="9">
    <location>
        <begin position="2247"/>
        <end position="2336"/>
    </location>
</feature>
<feature type="domain" description="MucBP" evidence="9">
    <location>
        <begin position="1447"/>
        <end position="1540"/>
    </location>
</feature>
<protein>
    <recommendedName>
        <fullName evidence="12">YSIRK-type signal peptide-containing protein</fullName>
    </recommendedName>
</protein>
<feature type="compositionally biased region" description="Basic and acidic residues" evidence="6">
    <location>
        <begin position="2479"/>
        <end position="2493"/>
    </location>
</feature>
<feature type="region of interest" description="Disordered" evidence="6">
    <location>
        <begin position="2462"/>
        <end position="2493"/>
    </location>
</feature>
<feature type="compositionally biased region" description="Pro residues" evidence="6">
    <location>
        <begin position="2975"/>
        <end position="2988"/>
    </location>
</feature>
<feature type="compositionally biased region" description="Basic and acidic residues" evidence="6">
    <location>
        <begin position="2934"/>
        <end position="2948"/>
    </location>
</feature>
<evidence type="ECO:0000256" key="3">
    <source>
        <dbReference type="ARBA" id="ARBA00022729"/>
    </source>
</evidence>
<feature type="domain" description="YSIRK Gram-positive signal peptide" evidence="8">
    <location>
        <begin position="4"/>
        <end position="27"/>
    </location>
</feature>
<dbReference type="Proteomes" id="UP000660801">
    <property type="component" value="Unassembled WGS sequence"/>
</dbReference>
<feature type="compositionally biased region" description="Basic and acidic residues" evidence="6">
    <location>
        <begin position="2962"/>
        <end position="2971"/>
    </location>
</feature>
<gene>
    <name evidence="10" type="ORF">GCM10011510_05710</name>
</gene>
<feature type="domain" description="MucBP" evidence="9">
    <location>
        <begin position="2651"/>
        <end position="2749"/>
    </location>
</feature>
<feature type="compositionally biased region" description="Basic and acidic residues" evidence="6">
    <location>
        <begin position="2336"/>
        <end position="2348"/>
    </location>
</feature>
<feature type="domain" description="MucBP" evidence="9">
    <location>
        <begin position="1133"/>
        <end position="1226"/>
    </location>
</feature>
<feature type="region of interest" description="Disordered" evidence="6">
    <location>
        <begin position="2145"/>
        <end position="2232"/>
    </location>
</feature>
<feature type="compositionally biased region" description="Basic and acidic residues" evidence="6">
    <location>
        <begin position="3080"/>
        <end position="3095"/>
    </location>
</feature>
<feature type="region of interest" description="Disordered" evidence="6">
    <location>
        <begin position="53"/>
        <end position="115"/>
    </location>
</feature>
<feature type="domain" description="MucBP" evidence="9">
    <location>
        <begin position="924"/>
        <end position="1018"/>
    </location>
</feature>
<dbReference type="NCBIfam" id="TIGR01168">
    <property type="entry name" value="YSIRK_signal"/>
    <property type="match status" value="1"/>
</dbReference>
<reference evidence="10" key="2">
    <citation type="submission" date="2020-09" db="EMBL/GenBank/DDBJ databases">
        <authorList>
            <person name="Sun Q."/>
            <person name="Zhou Y."/>
        </authorList>
    </citation>
    <scope>NUCLEOTIDE SEQUENCE</scope>
    <source>
        <strain evidence="10">CGMCC 1.15533</strain>
    </source>
</reference>
<keyword evidence="3" id="KW-0732">Signal</keyword>
<feature type="compositionally biased region" description="Basic and acidic residues" evidence="6">
    <location>
        <begin position="3128"/>
        <end position="3173"/>
    </location>
</feature>
<feature type="region of interest" description="Disordered" evidence="6">
    <location>
        <begin position="1400"/>
        <end position="1420"/>
    </location>
</feature>
<evidence type="ECO:0000259" key="9">
    <source>
        <dbReference type="Pfam" id="PF06458"/>
    </source>
</evidence>
<dbReference type="Pfam" id="PF04650">
    <property type="entry name" value="YSIRK_signal"/>
    <property type="match status" value="1"/>
</dbReference>
<evidence type="ECO:0000259" key="7">
    <source>
        <dbReference type="Pfam" id="PF00746"/>
    </source>
</evidence>
<feature type="domain" description="MucBP" evidence="9">
    <location>
        <begin position="1865"/>
        <end position="1954"/>
    </location>
</feature>
<feature type="region of interest" description="Disordered" evidence="6">
    <location>
        <begin position="3063"/>
        <end position="3095"/>
    </location>
</feature>
<feature type="compositionally biased region" description="Basic and acidic residues" evidence="6">
    <location>
        <begin position="2024"/>
        <end position="2039"/>
    </location>
</feature>
<feature type="domain" description="MucBP" evidence="9">
    <location>
        <begin position="1759"/>
        <end position="1848"/>
    </location>
</feature>
<dbReference type="EMBL" id="BMJN01000006">
    <property type="protein sequence ID" value="GGE27408.1"/>
    <property type="molecule type" value="Genomic_DNA"/>
</dbReference>
<feature type="compositionally biased region" description="Basic and acidic residues" evidence="6">
    <location>
        <begin position="1954"/>
        <end position="1964"/>
    </location>
</feature>
<feature type="compositionally biased region" description="Basic and acidic residues" evidence="6">
    <location>
        <begin position="2119"/>
        <end position="2131"/>
    </location>
</feature>
<name>A0A917A4T0_9STRE</name>
<dbReference type="Pfam" id="PF06458">
    <property type="entry name" value="MucBP"/>
    <property type="match status" value="18"/>
</dbReference>
<keyword evidence="4" id="KW-0677">Repeat</keyword>
<feature type="compositionally biased region" description="Basic and acidic residues" evidence="6">
    <location>
        <begin position="1877"/>
        <end position="1913"/>
    </location>
</feature>
<dbReference type="InterPro" id="IPR009459">
    <property type="entry name" value="MucBP_dom"/>
</dbReference>
<feature type="region of interest" description="Disordered" evidence="6">
    <location>
        <begin position="2758"/>
        <end position="2851"/>
    </location>
</feature>
<keyword evidence="2" id="KW-0964">Secreted</keyword>
<feature type="region of interest" description="Disordered" evidence="6">
    <location>
        <begin position="1360"/>
        <end position="1380"/>
    </location>
</feature>
<evidence type="ECO:0000256" key="5">
    <source>
        <dbReference type="ARBA" id="ARBA00023088"/>
    </source>
</evidence>
<feature type="domain" description="MucBP" evidence="9">
    <location>
        <begin position="2056"/>
        <end position="2145"/>
    </location>
</feature>
<feature type="region of interest" description="Disordered" evidence="6">
    <location>
        <begin position="1776"/>
        <end position="1796"/>
    </location>
</feature>
<feature type="compositionally biased region" description="Basic and acidic residues" evidence="6">
    <location>
        <begin position="2780"/>
        <end position="2790"/>
    </location>
</feature>
<feature type="region of interest" description="Disordered" evidence="6">
    <location>
        <begin position="2110"/>
        <end position="2131"/>
    </location>
</feature>
<evidence type="ECO:0000256" key="2">
    <source>
        <dbReference type="ARBA" id="ARBA00022525"/>
    </source>
</evidence>
<feature type="compositionally biased region" description="Basic and acidic residues" evidence="6">
    <location>
        <begin position="2310"/>
        <end position="2323"/>
    </location>
</feature>
<feature type="region of interest" description="Disordered" evidence="6">
    <location>
        <begin position="2301"/>
        <end position="2323"/>
    </location>
</feature>
<feature type="region of interest" description="Disordered" evidence="6">
    <location>
        <begin position="2867"/>
        <end position="2900"/>
    </location>
</feature>
<sequence>MFFKKQQRFSIRKFTIGACSVLLGTAIVANVDQAKAEQVVPASSEVTTLEESIVSDDTTVASTEAPEVAAPASATPEASTASTESAAPKVEEASTASSTAPSTAATTSEAATPVAPTAPVAVAPATSATAASSEATSEAAPAVEAPKDTLVASKAQAVEAINAYSLISEELKANFIARLNEATDAAALELISREARRAQRRAEAFPNEGQAIPTGTGFRADAPAADETLDTAGWETLGRFSNKPGVFYVQKSGTINGGNSTDRITKIYEVDTTTGNVVEVSKDDFEGGGTLYDKNFELSKQQGFGDRGVANTGENYRAINALGLSNDGRYAYALGFTSDNDVVDRTTINGIYRYDMEAKTWSLASDSSTWADGMGVLKTNAWTAGAVNPKDGKYYFGTVTLQTDPAFSRVAPRDMADYINKRNAGEFDIYFRMWSFDPTTGTVANAGYIDTNFVKSGKFDKNESYFVSTGNRFDGGESYVIGNDIAFDTEGNFKLILNQFNTPNYFVYEETKAAFDAAASQNDKYSAHNGTLSRNIPILTNTNDIGFGDNADAAKSNEVTTGGLAIDANGDLYFHSRQGKVGRILADLSIGGIMPNVVAPAGTVTWGDAASIRGTVGTGNVYREYYIQGTEDILAGTVGSIVDGKFVPTTETTTGKDDIEKEQALYKKYDATIGRPQAIRAADGTVYEYVQVKENSDPETGEVKKEDQTIRYEYAPKAVTGNVIVKYIDVEGNIIKTEVKDETNADANTPYNTDEDRKLDLIKGSKEFNNEGKIYELVPAGTYGTYNNNPIEVDGNSHLTSSDSTTGDVEAGKTKEVVYVYREVTQPKTGDVVLHYVDTKGNELQPNHHNSDDKPVDENYTVTPTEKPDTLEKDGVVYKKVEVSETGVVDGKPIATENVTTDETGKIIEGTQNIVYVYKPVGSVVIHYVNTKGDVIKQEIKDITEGDIDAPYNAADNKENADEKPATIANGNVNYKFKEVATSNTVGGKVVVNENATNVVKGQEGTIVPGTTHVIYVYDEVETPVEPKGSVVVHYVNEDGEVIQSSYKDTTDAAVDSTYNTKENPLEKPQEITYNGKTYELTRVSDSGTVNGKEIVKTDATNIVTNQEEGSVVEGTTNVVYVYKLKEEPKGSVVVHYVNEDGEVIQSSYKDTTDAAVDSTYNTKENPLEKPQEITYNGKTYELTRVSDSGTVNGKEIVKTDATNIVTNQEEGSVVEGTTNVVYVYKLKEEPKPEPTGSVIVNYVDVDGNFLKDQDTIFDTKEGKDGEAYDTVVDLRPETITKDGKTYKLVETPGTYPVGTVDADKHLEGTDSITGSVEAGKTKKVTYVYEEVKPETPKAPGSVVVKYVDENGKEIKDPVVDEKNQPDATDYDTKVDNRPEKIIGNDGKVYERVPAGDYPAGKVDDESHLDGTDSITGKVTSGETKEVTYVYREVKEEEPKAEPKGSVVVHYVNEDGEVIQSSYKDTTDAAVDSTYNTKENPLEKPQEITYNGKTYELTRVSDSGTVNGKEIVKTDATNIVTNQEEGSVVEGTTNVVYVYKLKEEPKEEPVKPGGEVTAQYFVEGEETRLYEDPTVEKDTVVKEKNTPLETPYEDTPPVVLTDKDGNIYDLVKKEDGTPKLKEGSAPQEGNVTDQPQVIQYEYKKRETPAEPKGSVIVNYVDVDGNFLKDEDTIFDTKEGKDGEAYDTVVDLRPDTITKDGKTYKLVEKPGTYPVGTVDADKHLEGTDSITGSVEAGKTKKVTYVYEEVKPETPKAPGSVVVKYVDENGKEIKDPVVDEKNQPDATDYDTKVDNRPEKIIGNDGKVYERVPAGDYPAGKVDEESHLDGTDSITGKVTSGETKEVTYVYREVKEDPKPEAPKAPGSVVVKYVDENGKEIKDPVVDEKNQPDATDYDTKVDNRPEKIIGNDGKVYERVPAGDYPAGKVDEESHLDGTDSITGKVTSGETKEVTYVYREVKEDPKPEAPKGSVIVKYEDEDGNEIQDPKEDTPLSPVDTPYNTVDKRDEKIEVPNPNDPENPTVYHLTKNEPKEGEGEDDGKVKEGEKVVTYVYKKAGSVIVHYVDEAGNELADDQVAKKNEKDGTAYDTTTKSLRPSTITKDGKTYELVPAGTYGAGEVDEDGHLTSTDKVDGSVEAGKTKEVTYVYREVKEDPKPEAPKGSVIVKYEDEEGNEIQDPKEDTPLSPVDTPYNTVDKRDEKIEVPNPNDPENPTVYHLTKNEPKEGEGEDDGKVKEGEKVVTYVYKKAGSVIVHYVDEAGNELADDQVAKKDEKDGTVYDTTTKSLRPSTITKDGKTYELVPAGTYGAGEVDEDGHLTSTDKVDGSVEAGKTKEVTYVYREVKPETPTDEPGKYIPFIPVDPNNPNDPSDPQDPTVPESGKEIPTRPYDETPEDPSDDPRLPDVPGYIPVDPSDPTGKTPLKPVDPEDPTKGYEPPKPVDPKEDTPIPYVPAGTVTVHYVNEKGEVIKDPTVDTPKSPVGTKYDTDENGKEIPREITGKDGEEYVLVKVKEGDNPTGVVEKGNIDVTYIYKLKEKPTTPPTEDKPNKYIPYIPENPEDPSNPKDPKYPNDPENNPPLDPNTGDPIPPVDYDETPEDPSNNPPLPDIDGYVPVDPQDPTEPLKPKDPNDPSKGYEPPKPVDPKEDTPVPYVPAGSVVIHYVDEDGNVLLDKLVDTAKAPVGSEYDTTENTRTRTERPDEITVTDEDGNEHVYELVRVSTSNKVGEQDVVPEDAIVGEETGKVVKGETNVIYVYREKPGKYIPFIPVDPNNPTDPSDPQDPTVPESGKEIPTRPYDETPEDPSDDPRLPDVPGYIPVDPSDPTGKTPLKPVDPEDPTKGYEPPKPVDPKEDTPIPYVPAGTVTVHYVNEKGEVIKDPTVDTPKSPVGTEYDTDENGNEIPREITGKDGEEYVLVKVKEGDNPTGVVEKGNIDVTYIYKLKEKQTPPPVEEEKPNKYIPYIPTNPEDPSNPKDPKYPNDPENNPPLDPNGNPIPPVDYDETPEDPSDDPRLPDIDGYVPVDPKDPSNPLPKDPNGGYVPPTPENPKEDTPVPYVPAGTVTVHYVNEKGEVIKDPTVDTPKSPVGTKYDTDENGKEIPREITDKDGNVYELVKVKDGDNPTGEVEKGNIDVTYIYKLKEKQTPPPVEEEKPGQPESGKEIPDGDTPKPDGDRPQPDGDKPGIEIPGKPGVPTPAKPAEPGQPAKETVPTYVAKGESLPNTGDTAGQSGMVYGAAALGLTALLAAMKKKSENEE</sequence>
<feature type="region of interest" description="Disordered" evidence="6">
    <location>
        <begin position="2934"/>
        <end position="3047"/>
    </location>
</feature>
<feature type="domain" description="MucBP" evidence="9">
    <location>
        <begin position="2160"/>
        <end position="2242"/>
    </location>
</feature>
<feature type="domain" description="MucBP" evidence="9">
    <location>
        <begin position="1969"/>
        <end position="2051"/>
    </location>
</feature>
<feature type="domain" description="MucBP" evidence="9">
    <location>
        <begin position="1655"/>
        <end position="1746"/>
    </location>
</feature>
<feature type="compositionally biased region" description="Basic and acidic residues" evidence="6">
    <location>
        <begin position="1402"/>
        <end position="1411"/>
    </location>
</feature>
<feature type="region of interest" description="Disordered" evidence="6">
    <location>
        <begin position="2336"/>
        <end position="2446"/>
    </location>
</feature>
<dbReference type="PANTHER" id="PTHR48234:SF1">
    <property type="entry name" value="SEA DOMAIN-CONTAINING PROTEIN-RELATED"/>
    <property type="match status" value="1"/>
</dbReference>
<feature type="compositionally biased region" description="Basic and acidic residues" evidence="6">
    <location>
        <begin position="1924"/>
        <end position="1933"/>
    </location>
</feature>
<reference evidence="10" key="1">
    <citation type="journal article" date="2014" name="Int. J. Syst. Evol. Microbiol.">
        <title>Complete genome sequence of Corynebacterium casei LMG S-19264T (=DSM 44701T), isolated from a smear-ripened cheese.</title>
        <authorList>
            <consortium name="US DOE Joint Genome Institute (JGI-PGF)"/>
            <person name="Walter F."/>
            <person name="Albersmeier A."/>
            <person name="Kalinowski J."/>
            <person name="Ruckert C."/>
        </authorList>
    </citation>
    <scope>NUCLEOTIDE SEQUENCE</scope>
    <source>
        <strain evidence="10">CGMCC 1.15533</strain>
    </source>
</reference>
<feature type="domain" description="MucBP" evidence="9">
    <location>
        <begin position="1343"/>
        <end position="1432"/>
    </location>
</feature>
<evidence type="ECO:0008006" key="12">
    <source>
        <dbReference type="Google" id="ProtNLM"/>
    </source>
</evidence>
<dbReference type="PANTHER" id="PTHR48234">
    <property type="entry name" value="GH09231P"/>
    <property type="match status" value="1"/>
</dbReference>
<feature type="domain" description="MucBP" evidence="9">
    <location>
        <begin position="2855"/>
        <end position="2932"/>
    </location>
</feature>
<comment type="caution">
    <text evidence="10">The sequence shown here is derived from an EMBL/GenBank/DDBJ whole genome shotgun (WGS) entry which is preliminary data.</text>
</comment>
<feature type="region of interest" description="Disordered" evidence="6">
    <location>
        <begin position="2076"/>
        <end position="2095"/>
    </location>
</feature>
<feature type="compositionally biased region" description="Basic and acidic residues" evidence="6">
    <location>
        <begin position="2215"/>
        <end position="2232"/>
    </location>
</feature>
<feature type="compositionally biased region" description="Basic and acidic residues" evidence="6">
    <location>
        <begin position="2375"/>
        <end position="2385"/>
    </location>
</feature>
<feature type="domain" description="MucBP" evidence="9">
    <location>
        <begin position="1239"/>
        <end position="1330"/>
    </location>
</feature>
<feature type="compositionally biased region" description="Low complexity" evidence="6">
    <location>
        <begin position="2352"/>
        <end position="2369"/>
    </location>
</feature>
<feature type="domain" description="MucBP" evidence="9">
    <location>
        <begin position="832"/>
        <end position="919"/>
    </location>
</feature>
<feature type="compositionally biased region" description="Basic and acidic residues" evidence="6">
    <location>
        <begin position="2145"/>
        <end position="2155"/>
    </location>
</feature>
<evidence type="ECO:0000256" key="4">
    <source>
        <dbReference type="ARBA" id="ARBA00022737"/>
    </source>
</evidence>
<evidence type="ECO:0000256" key="6">
    <source>
        <dbReference type="SAM" id="MobiDB-lite"/>
    </source>
</evidence>
<feature type="domain" description="MucBP" evidence="9">
    <location>
        <begin position="1031"/>
        <end position="1124"/>
    </location>
</feature>
<feature type="compositionally biased region" description="Low complexity" evidence="6">
    <location>
        <begin position="58"/>
        <end position="115"/>
    </location>
</feature>
<dbReference type="RefSeq" id="WP_068991769.1">
    <property type="nucleotide sequence ID" value="NZ_BMJN01000006.1"/>
</dbReference>
<dbReference type="InterPro" id="IPR019931">
    <property type="entry name" value="LPXTG_anchor"/>
</dbReference>
<feature type="compositionally biased region" description="Basic and acidic residues" evidence="6">
    <location>
        <begin position="2615"/>
        <end position="2624"/>
    </location>
</feature>
<feature type="domain" description="MucBP" evidence="9">
    <location>
        <begin position="3051"/>
        <end position="3128"/>
    </location>
</feature>
<evidence type="ECO:0000259" key="8">
    <source>
        <dbReference type="Pfam" id="PF04650"/>
    </source>
</evidence>
<evidence type="ECO:0000313" key="11">
    <source>
        <dbReference type="Proteomes" id="UP000660801"/>
    </source>
</evidence>
<keyword evidence="11" id="KW-1185">Reference proteome</keyword>
<feature type="region of interest" description="Disordered" evidence="6">
    <location>
        <begin position="2526"/>
        <end position="2643"/>
    </location>
</feature>
<feature type="compositionally biased region" description="Acidic residues" evidence="6">
    <location>
        <begin position="2990"/>
        <end position="2999"/>
    </location>
</feature>
<feature type="domain" description="Gram-positive cocci surface proteins LPxTG" evidence="7">
    <location>
        <begin position="3205"/>
        <end position="3242"/>
    </location>
</feature>
<accession>A0A917A4T0</accession>
<proteinExistence type="predicted"/>
<feature type="region of interest" description="Disordered" evidence="6">
    <location>
        <begin position="1877"/>
        <end position="2039"/>
    </location>
</feature>
<evidence type="ECO:0000256" key="1">
    <source>
        <dbReference type="ARBA" id="ARBA00022512"/>
    </source>
</evidence>